<proteinExistence type="predicted"/>
<keyword evidence="2" id="KW-0964">Secreted</keyword>
<evidence type="ECO:0000313" key="9">
    <source>
        <dbReference type="WBParaSite" id="SRDH1_87810.1"/>
    </source>
</evidence>
<feature type="domain" description="UPF0506" evidence="7">
    <location>
        <begin position="31"/>
        <end position="88"/>
    </location>
</feature>
<keyword evidence="5" id="KW-1015">Disulfide bond</keyword>
<evidence type="ECO:0000256" key="1">
    <source>
        <dbReference type="ARBA" id="ARBA00004613"/>
    </source>
</evidence>
<reference evidence="9" key="2">
    <citation type="submission" date="2023-11" db="UniProtKB">
        <authorList>
            <consortium name="WormBaseParasite"/>
        </authorList>
    </citation>
    <scope>IDENTIFICATION</scope>
</reference>
<evidence type="ECO:0000313" key="8">
    <source>
        <dbReference type="Proteomes" id="UP000050792"/>
    </source>
</evidence>
<evidence type="ECO:0000256" key="3">
    <source>
        <dbReference type="ARBA" id="ARBA00022729"/>
    </source>
</evidence>
<evidence type="ECO:0000256" key="2">
    <source>
        <dbReference type="ARBA" id="ARBA00022525"/>
    </source>
</evidence>
<dbReference type="WBParaSite" id="SRDH1_87810.1">
    <property type="protein sequence ID" value="SRDH1_87810.1"/>
    <property type="gene ID" value="SRDH1_87810"/>
</dbReference>
<keyword evidence="8" id="KW-1185">Reference proteome</keyword>
<name>A0AA85GAB2_9TREM</name>
<comment type="subcellular location">
    <subcellularLocation>
        <location evidence="1">Secreted</location>
    </subcellularLocation>
</comment>
<evidence type="ECO:0000259" key="7">
    <source>
        <dbReference type="Pfam" id="PF11703"/>
    </source>
</evidence>
<dbReference type="GO" id="GO:0005576">
    <property type="term" value="C:extracellular region"/>
    <property type="evidence" value="ECO:0007669"/>
    <property type="project" value="UniProtKB-SubCell"/>
</dbReference>
<reference evidence="8" key="1">
    <citation type="submission" date="2022-06" db="EMBL/GenBank/DDBJ databases">
        <authorList>
            <person name="Berger JAMES D."/>
            <person name="Berger JAMES D."/>
        </authorList>
    </citation>
    <scope>NUCLEOTIDE SEQUENCE [LARGE SCALE GENOMIC DNA]</scope>
</reference>
<sequence length="93" mass="10400">MSVMCKSFLFSLFILSIFITKETTCILGLKCSEKGAKCTKTLFDRCCRNLVCELDGPFNGKCVDCLSLDSACIKDSECCSKRCYLFSCKPPHE</sequence>
<accession>A0AA85GAB2</accession>
<organism evidence="8 9">
    <name type="scientific">Schistosoma rodhaini</name>
    <dbReference type="NCBI Taxonomy" id="6188"/>
    <lineage>
        <taxon>Eukaryota</taxon>
        <taxon>Metazoa</taxon>
        <taxon>Spiralia</taxon>
        <taxon>Lophotrochozoa</taxon>
        <taxon>Platyhelminthes</taxon>
        <taxon>Trematoda</taxon>
        <taxon>Digenea</taxon>
        <taxon>Strigeidida</taxon>
        <taxon>Schistosomatoidea</taxon>
        <taxon>Schistosomatidae</taxon>
        <taxon>Schistosoma</taxon>
    </lineage>
</organism>
<dbReference type="Pfam" id="PF11703">
    <property type="entry name" value="UPF0506"/>
    <property type="match status" value="1"/>
</dbReference>
<dbReference type="AlphaFoldDB" id="A0AA85GAB2"/>
<keyword evidence="4" id="KW-0960">Knottin</keyword>
<keyword evidence="3 6" id="KW-0732">Signal</keyword>
<evidence type="ECO:0000256" key="5">
    <source>
        <dbReference type="ARBA" id="ARBA00023157"/>
    </source>
</evidence>
<dbReference type="InterPro" id="IPR021712">
    <property type="entry name" value="UPF0506"/>
</dbReference>
<dbReference type="Proteomes" id="UP000050792">
    <property type="component" value="Unassembled WGS sequence"/>
</dbReference>
<protein>
    <recommendedName>
        <fullName evidence="7">UPF0506 domain-containing protein</fullName>
    </recommendedName>
</protein>
<evidence type="ECO:0000256" key="6">
    <source>
        <dbReference type="SAM" id="SignalP"/>
    </source>
</evidence>
<feature type="chain" id="PRO_5041727602" description="UPF0506 domain-containing protein" evidence="6">
    <location>
        <begin position="25"/>
        <end position="93"/>
    </location>
</feature>
<feature type="signal peptide" evidence="6">
    <location>
        <begin position="1"/>
        <end position="24"/>
    </location>
</feature>
<evidence type="ECO:0000256" key="4">
    <source>
        <dbReference type="ARBA" id="ARBA00022854"/>
    </source>
</evidence>